<dbReference type="AlphaFoldDB" id="A0A9P1N444"/>
<keyword evidence="4" id="KW-0645">Protease</keyword>
<organism evidence="16 17">
    <name type="scientific">Caenorhabditis angaria</name>
    <dbReference type="NCBI Taxonomy" id="860376"/>
    <lineage>
        <taxon>Eukaryota</taxon>
        <taxon>Metazoa</taxon>
        <taxon>Ecdysozoa</taxon>
        <taxon>Nematoda</taxon>
        <taxon>Chromadorea</taxon>
        <taxon>Rhabditida</taxon>
        <taxon>Rhabditina</taxon>
        <taxon>Rhabditomorpha</taxon>
        <taxon>Rhabditoidea</taxon>
        <taxon>Rhabditidae</taxon>
        <taxon>Peloderinae</taxon>
        <taxon>Caenorhabditis</taxon>
    </lineage>
</organism>
<dbReference type="GO" id="GO:0006508">
    <property type="term" value="P:proteolysis"/>
    <property type="evidence" value="ECO:0007669"/>
    <property type="project" value="UniProtKB-KW"/>
</dbReference>
<dbReference type="GO" id="GO:0048471">
    <property type="term" value="C:perinuclear region of cytoplasm"/>
    <property type="evidence" value="ECO:0007669"/>
    <property type="project" value="UniProtKB-SubCell"/>
</dbReference>
<evidence type="ECO:0000259" key="13">
    <source>
        <dbReference type="Pfam" id="PF07910"/>
    </source>
</evidence>
<dbReference type="SUPFAM" id="SSF54001">
    <property type="entry name" value="Cysteine proteinases"/>
    <property type="match status" value="1"/>
</dbReference>
<dbReference type="Pfam" id="PF22084">
    <property type="entry name" value="UfSP_MPN_N"/>
    <property type="match status" value="1"/>
</dbReference>
<dbReference type="PANTHER" id="PTHR48153:SF2">
    <property type="entry name" value="UFM1-SPECIFIC PROTEASE 2"/>
    <property type="match status" value="1"/>
</dbReference>
<evidence type="ECO:0000256" key="3">
    <source>
        <dbReference type="ARBA" id="ARBA00008552"/>
    </source>
</evidence>
<dbReference type="InterPro" id="IPR049387">
    <property type="entry name" value="UFSP2-like_2nd"/>
</dbReference>
<evidence type="ECO:0000256" key="5">
    <source>
        <dbReference type="ARBA" id="ARBA00022786"/>
    </source>
</evidence>
<feature type="domain" description="UFSP1/2/DUB catalytic" evidence="13">
    <location>
        <begin position="381"/>
        <end position="565"/>
    </location>
</feature>
<keyword evidence="5" id="KW-0833">Ubl conjugation pathway</keyword>
<evidence type="ECO:0000256" key="12">
    <source>
        <dbReference type="ARBA" id="ARBA00076114"/>
    </source>
</evidence>
<dbReference type="FunFam" id="3.90.70.130:FF:000001">
    <property type="entry name" value="Probable Ufm1-specific protease 2"/>
    <property type="match status" value="1"/>
</dbReference>
<evidence type="ECO:0000259" key="15">
    <source>
        <dbReference type="Pfam" id="PF22084"/>
    </source>
</evidence>
<name>A0A9P1N444_9PELO</name>
<reference evidence="16" key="1">
    <citation type="submission" date="2022-11" db="EMBL/GenBank/DDBJ databases">
        <authorList>
            <person name="Kikuchi T."/>
        </authorList>
    </citation>
    <scope>NUCLEOTIDE SEQUENCE</scope>
    <source>
        <strain evidence="16">PS1010</strain>
    </source>
</reference>
<comment type="subcellular location">
    <subcellularLocation>
        <location evidence="2">Cytoplasm</location>
        <location evidence="2">Perinuclear region</location>
    </subcellularLocation>
    <subcellularLocation>
        <location evidence="1">Endoplasmic reticulum membrane</location>
        <topology evidence="1">Peripheral membrane protein</topology>
    </subcellularLocation>
</comment>
<dbReference type="Proteomes" id="UP001152747">
    <property type="component" value="Unassembled WGS sequence"/>
</dbReference>
<feature type="domain" description="UFSP N-terminal MPN" evidence="15">
    <location>
        <begin position="45"/>
        <end position="126"/>
    </location>
</feature>
<protein>
    <recommendedName>
        <fullName evidence="11">Ufm1-specific protease</fullName>
    </recommendedName>
    <alternativeName>
        <fullName evidence="12">Odorant response abnormal protein 8</fullName>
    </alternativeName>
</protein>
<dbReference type="EMBL" id="CANHGI010000004">
    <property type="protein sequence ID" value="CAI5449184.1"/>
    <property type="molecule type" value="Genomic_DNA"/>
</dbReference>
<dbReference type="GO" id="GO:0071567">
    <property type="term" value="F:deUFMylase activity"/>
    <property type="evidence" value="ECO:0007669"/>
    <property type="project" value="TreeGrafter"/>
</dbReference>
<gene>
    <name evidence="16" type="ORF">CAMP_LOCUS11821</name>
</gene>
<dbReference type="Gene3D" id="3.90.70.130">
    <property type="match status" value="1"/>
</dbReference>
<evidence type="ECO:0000256" key="6">
    <source>
        <dbReference type="ARBA" id="ARBA00022801"/>
    </source>
</evidence>
<evidence type="ECO:0000313" key="17">
    <source>
        <dbReference type="Proteomes" id="UP001152747"/>
    </source>
</evidence>
<keyword evidence="6" id="KW-0378">Hydrolase</keyword>
<evidence type="ECO:0000256" key="1">
    <source>
        <dbReference type="ARBA" id="ARBA00004406"/>
    </source>
</evidence>
<dbReference type="GO" id="GO:0005634">
    <property type="term" value="C:nucleus"/>
    <property type="evidence" value="ECO:0007669"/>
    <property type="project" value="TreeGrafter"/>
</dbReference>
<evidence type="ECO:0000259" key="14">
    <source>
        <dbReference type="Pfam" id="PF20908"/>
    </source>
</evidence>
<dbReference type="InterPro" id="IPR012462">
    <property type="entry name" value="UFSP1/2_DUB_cat"/>
</dbReference>
<dbReference type="InterPro" id="IPR054308">
    <property type="entry name" value="UFSP_MPN"/>
</dbReference>
<dbReference type="GO" id="GO:0005789">
    <property type="term" value="C:endoplasmic reticulum membrane"/>
    <property type="evidence" value="ECO:0007669"/>
    <property type="project" value="UniProtKB-SubCell"/>
</dbReference>
<dbReference type="InterPro" id="IPR038765">
    <property type="entry name" value="Papain-like_cys_pep_sf"/>
</dbReference>
<keyword evidence="8" id="KW-0256">Endoplasmic reticulum</keyword>
<proteinExistence type="inferred from homology"/>
<sequence length="574" mass="65349">MSVVKMSSNPEPIKEIWYIDCNSMFQNYANFRGFSRSTDSDTTFGGLVFGRKSRKQVVHVFFAYSEDLTESNLTFIQSSLSADIELLGNLQIDGVSPLIGDGFTLQLTIGMLESRNIDQFLDLNTMFNNEHIMLEGLSLVSKVGYEWPLRAGREGEDAKNACERLSCASFRFTYLNVDKKVVIREHKEKEKIGKQLDEYSKGAVPYKDALELIGLQSITRDTSQDPEDQKLVPTVKINRDDKHFTKLINITEVVAPAYYGEDSFVIYTRMREAFNRRIQNNMIVLVNGIRKGRGVLPSTSATFLPPGWASLLNLQLPTKWTENEQKVYRIRLHKLFNLPPSKPCLRISQVLALHSETPSVTNSKLLRNPHMNISNYKPVGEVTTVRGSYNYHHYMQDGIDDNGWGCAYRSFQTIWSWFILNGYTDKPVPNHRQIQQCLVDIGDKETKFVGSRQWIGSTEISFVLNSMLNLECRFIATNSGNEVVEKARELARHFETVGTPVMIGGNMLAHTIIGVDFNENTGETKFLILDPHYTGSEDLKTIISKGWCNWKPAKFWSPDHFYNMVLPQTPSEAI</sequence>
<keyword evidence="7" id="KW-0788">Thiol protease</keyword>
<evidence type="ECO:0000256" key="9">
    <source>
        <dbReference type="ARBA" id="ARBA00056938"/>
    </source>
</evidence>
<evidence type="ECO:0000313" key="16">
    <source>
        <dbReference type="EMBL" id="CAI5449184.1"/>
    </source>
</evidence>
<evidence type="ECO:0000256" key="10">
    <source>
        <dbReference type="ARBA" id="ARBA00064300"/>
    </source>
</evidence>
<dbReference type="Pfam" id="PF20908">
    <property type="entry name" value="UfSP2_N"/>
    <property type="match status" value="1"/>
</dbReference>
<evidence type="ECO:0000256" key="11">
    <source>
        <dbReference type="ARBA" id="ARBA00073057"/>
    </source>
</evidence>
<evidence type="ECO:0000256" key="7">
    <source>
        <dbReference type="ARBA" id="ARBA00022807"/>
    </source>
</evidence>
<accession>A0A9P1N444</accession>
<feature type="domain" description="UFSP2 second" evidence="14">
    <location>
        <begin position="229"/>
        <end position="350"/>
    </location>
</feature>
<evidence type="ECO:0000256" key="2">
    <source>
        <dbReference type="ARBA" id="ARBA00004556"/>
    </source>
</evidence>
<evidence type="ECO:0000256" key="8">
    <source>
        <dbReference type="ARBA" id="ARBA00022824"/>
    </source>
</evidence>
<comment type="subunit">
    <text evidence="10">Interacts with odr-4.</text>
</comment>
<evidence type="ECO:0000256" key="4">
    <source>
        <dbReference type="ARBA" id="ARBA00022670"/>
    </source>
</evidence>
<dbReference type="Pfam" id="PF07910">
    <property type="entry name" value="Peptidase_C78"/>
    <property type="match status" value="1"/>
</dbReference>
<comment type="function">
    <text evidence="9">Thiol protease which recognizes and hydrolyzes the peptide bond at the C-terminal Gly of ufm-1, a ubiquitin-like modifier protein bound to a number of target proteins. Required, with oct-4, for the localization of a subset of 7 transmembrane domain odorant receptors, including odr-10, to the cilia of olfactory neurons AWA and AWC. Operates in aggregation behavior, and responses to oxygen levels.</text>
</comment>
<comment type="caution">
    <text evidence="16">The sequence shown here is derived from an EMBL/GenBank/DDBJ whole genome shotgun (WGS) entry which is preliminary data.</text>
</comment>
<dbReference type="PANTHER" id="PTHR48153">
    <property type="entry name" value="UFM1-SPECIFIC PROTEASE 2"/>
    <property type="match status" value="1"/>
</dbReference>
<keyword evidence="17" id="KW-1185">Reference proteome</keyword>
<comment type="similarity">
    <text evidence="3">Belongs to the peptidase C78 family.</text>
</comment>
<dbReference type="OrthoDB" id="417506at2759"/>